<evidence type="ECO:0000256" key="13">
    <source>
        <dbReference type="ARBA" id="ARBA00022741"/>
    </source>
</evidence>
<keyword evidence="20" id="KW-0206">Cytoskeleton</keyword>
<dbReference type="InterPro" id="IPR001806">
    <property type="entry name" value="Small_GTPase"/>
</dbReference>
<dbReference type="Proteomes" id="UP000499080">
    <property type="component" value="Unassembled WGS sequence"/>
</dbReference>
<evidence type="ECO:0000256" key="22">
    <source>
        <dbReference type="ARBA" id="ARBA00023289"/>
    </source>
</evidence>
<evidence type="ECO:0000256" key="11">
    <source>
        <dbReference type="ARBA" id="ARBA00022553"/>
    </source>
</evidence>
<comment type="subcellular location">
    <subcellularLocation>
        <location evidence="2">Cytoplasm</location>
        <location evidence="2">Cytoskeleton</location>
        <location evidence="2">Spindle</location>
    </subcellularLocation>
    <subcellularLocation>
        <location evidence="3">Cytoplasm</location>
        <location evidence="3">Cytosol</location>
    </subcellularLocation>
    <subcellularLocation>
        <location evidence="4">Cytoplasm</location>
        <location evidence="4">Perinuclear region</location>
    </subcellularLocation>
    <subcellularLocation>
        <location evidence="6">Cytoplasmic vesicle</location>
        <location evidence="6">Autophagosome membrane</location>
    </subcellularLocation>
    <subcellularLocation>
        <location evidence="5">Membrane</location>
        <topology evidence="5">Lipid-anchor</topology>
    </subcellularLocation>
</comment>
<dbReference type="GO" id="GO:0005819">
    <property type="term" value="C:spindle"/>
    <property type="evidence" value="ECO:0007669"/>
    <property type="project" value="UniProtKB-SubCell"/>
</dbReference>
<dbReference type="PROSITE" id="PS51419">
    <property type="entry name" value="RAB"/>
    <property type="match status" value="1"/>
</dbReference>
<keyword evidence="15" id="KW-0460">Magnesium</keyword>
<dbReference type="GO" id="GO:0000421">
    <property type="term" value="C:autophagosome membrane"/>
    <property type="evidence" value="ECO:0007669"/>
    <property type="project" value="UniProtKB-SubCell"/>
</dbReference>
<keyword evidence="19" id="KW-0472">Membrane</keyword>
<evidence type="ECO:0000256" key="6">
    <source>
        <dbReference type="ARBA" id="ARBA00004652"/>
    </source>
</evidence>
<keyword evidence="9" id="KW-0813">Transport</keyword>
<dbReference type="AlphaFoldDB" id="A0A4Y2C1X9"/>
<dbReference type="GO" id="GO:0048471">
    <property type="term" value="C:perinuclear region of cytoplasm"/>
    <property type="evidence" value="ECO:0007669"/>
    <property type="project" value="UniProtKB-SubCell"/>
</dbReference>
<dbReference type="GO" id="GO:0046872">
    <property type="term" value="F:metal ion binding"/>
    <property type="evidence" value="ECO:0007669"/>
    <property type="project" value="UniProtKB-KW"/>
</dbReference>
<evidence type="ECO:0000256" key="10">
    <source>
        <dbReference type="ARBA" id="ARBA00022490"/>
    </source>
</evidence>
<evidence type="ECO:0000256" key="23">
    <source>
        <dbReference type="ARBA" id="ARBA00023329"/>
    </source>
</evidence>
<evidence type="ECO:0000256" key="27">
    <source>
        <dbReference type="ARBA" id="ARBA00093500"/>
    </source>
</evidence>
<dbReference type="InterPro" id="IPR027417">
    <property type="entry name" value="P-loop_NTPase"/>
</dbReference>
<keyword evidence="21" id="KW-0449">Lipoprotein</keyword>
<dbReference type="GO" id="GO:0005525">
    <property type="term" value="F:GTP binding"/>
    <property type="evidence" value="ECO:0007669"/>
    <property type="project" value="UniProtKB-KW"/>
</dbReference>
<evidence type="ECO:0000256" key="26">
    <source>
        <dbReference type="ARBA" id="ARBA00093319"/>
    </source>
</evidence>
<evidence type="ECO:0000256" key="15">
    <source>
        <dbReference type="ARBA" id="ARBA00022842"/>
    </source>
</evidence>
<dbReference type="Gene3D" id="3.40.50.300">
    <property type="entry name" value="P-loop containing nucleotide triphosphate hydrolases"/>
    <property type="match status" value="1"/>
</dbReference>
<dbReference type="GO" id="GO:0015031">
    <property type="term" value="P:protein transport"/>
    <property type="evidence" value="ECO:0007669"/>
    <property type="project" value="UniProtKB-KW"/>
</dbReference>
<evidence type="ECO:0000313" key="29">
    <source>
        <dbReference type="Proteomes" id="UP000499080"/>
    </source>
</evidence>
<dbReference type="Pfam" id="PF00071">
    <property type="entry name" value="Ras"/>
    <property type="match status" value="1"/>
</dbReference>
<dbReference type="PANTHER" id="PTHR47978">
    <property type="match status" value="1"/>
</dbReference>
<keyword evidence="17" id="KW-0072">Autophagy</keyword>
<dbReference type="InterPro" id="IPR005225">
    <property type="entry name" value="Small_GTP-bd"/>
</dbReference>
<evidence type="ECO:0000256" key="19">
    <source>
        <dbReference type="ARBA" id="ARBA00023136"/>
    </source>
</evidence>
<accession>A0A4Y2C1X9</accession>
<evidence type="ECO:0000256" key="25">
    <source>
        <dbReference type="ARBA" id="ARBA00067822"/>
    </source>
</evidence>
<evidence type="ECO:0000313" key="28">
    <source>
        <dbReference type="EMBL" id="GBL98143.1"/>
    </source>
</evidence>
<comment type="similarity">
    <text evidence="7">Belongs to the small GTPase superfamily. Rab family.</text>
</comment>
<protein>
    <recommendedName>
        <fullName evidence="25">Ras-related protein Rab-24</fullName>
        <ecNumber evidence="8">3.6.5.2</ecNumber>
    </recommendedName>
</protein>
<dbReference type="SMART" id="SM00174">
    <property type="entry name" value="RHO"/>
    <property type="match status" value="1"/>
</dbReference>
<organism evidence="28 29">
    <name type="scientific">Araneus ventricosus</name>
    <name type="common">Orbweaver spider</name>
    <name type="synonym">Epeira ventricosa</name>
    <dbReference type="NCBI Taxonomy" id="182803"/>
    <lineage>
        <taxon>Eukaryota</taxon>
        <taxon>Metazoa</taxon>
        <taxon>Ecdysozoa</taxon>
        <taxon>Arthropoda</taxon>
        <taxon>Chelicerata</taxon>
        <taxon>Arachnida</taxon>
        <taxon>Araneae</taxon>
        <taxon>Araneomorphae</taxon>
        <taxon>Entelegynae</taxon>
        <taxon>Araneoidea</taxon>
        <taxon>Araneidae</taxon>
        <taxon>Araneus</taxon>
    </lineage>
</organism>
<keyword evidence="22" id="KW-0636">Prenylation</keyword>
<sequence>MGKVDIKIVLLGREYSGKTSLVERFVYNQFTGEDLYQNTIGAAFGAKKIVINGQVLTVGLWDTAGSERYESIGRIYYRNSNAAIVCYDLTDVVSFERAKFWVSELLKSEEKCRLYLCGTKKDLINKDRKRAVDYHNVTDYADEVNAEVFETSSKTGGGVEELFYKIGENFLKENEVVEANESRNGFGVFSMEVEKKKECCF</sequence>
<dbReference type="GO" id="GO:0003925">
    <property type="term" value="F:G protein activity"/>
    <property type="evidence" value="ECO:0007669"/>
    <property type="project" value="UniProtKB-EC"/>
</dbReference>
<evidence type="ECO:0000256" key="4">
    <source>
        <dbReference type="ARBA" id="ARBA00004556"/>
    </source>
</evidence>
<evidence type="ECO:0000256" key="24">
    <source>
        <dbReference type="ARBA" id="ARBA00047660"/>
    </source>
</evidence>
<evidence type="ECO:0000256" key="20">
    <source>
        <dbReference type="ARBA" id="ARBA00023212"/>
    </source>
</evidence>
<keyword evidence="14" id="KW-0378">Hydrolase</keyword>
<evidence type="ECO:0000256" key="21">
    <source>
        <dbReference type="ARBA" id="ARBA00023288"/>
    </source>
</evidence>
<keyword evidence="29" id="KW-1185">Reference proteome</keyword>
<dbReference type="PROSITE" id="PS51421">
    <property type="entry name" value="RAS"/>
    <property type="match status" value="1"/>
</dbReference>
<gene>
    <name evidence="28" type="primary">Rab24</name>
    <name evidence="28" type="ORF">AVEN_268238_1</name>
</gene>
<comment type="subunit">
    <text evidence="27">Interacts with ZFYVE20. Does not interact with the GDP dissociation inhibitors ARHGDIA and ARHGDIB.</text>
</comment>
<keyword evidence="10" id="KW-0963">Cytoplasm</keyword>
<comment type="catalytic activity">
    <reaction evidence="24">
        <text>GTP + H2O = GDP + phosphate + H(+)</text>
        <dbReference type="Rhea" id="RHEA:19669"/>
        <dbReference type="ChEBI" id="CHEBI:15377"/>
        <dbReference type="ChEBI" id="CHEBI:15378"/>
        <dbReference type="ChEBI" id="CHEBI:37565"/>
        <dbReference type="ChEBI" id="CHEBI:43474"/>
        <dbReference type="ChEBI" id="CHEBI:58189"/>
        <dbReference type="EC" id="3.6.5.2"/>
    </reaction>
    <physiologicalReaction direction="left-to-right" evidence="24">
        <dbReference type="Rhea" id="RHEA:19670"/>
    </physiologicalReaction>
</comment>
<dbReference type="SMART" id="SM00173">
    <property type="entry name" value="RAS"/>
    <property type="match status" value="1"/>
</dbReference>
<dbReference type="EMBL" id="BGPR01000137">
    <property type="protein sequence ID" value="GBL98143.1"/>
    <property type="molecule type" value="Genomic_DNA"/>
</dbReference>
<dbReference type="PRINTS" id="PR00449">
    <property type="entry name" value="RASTRNSFRMNG"/>
</dbReference>
<dbReference type="SMART" id="SM00175">
    <property type="entry name" value="RAB"/>
    <property type="match status" value="1"/>
</dbReference>
<reference evidence="28 29" key="1">
    <citation type="journal article" date="2019" name="Sci. Rep.">
        <title>Orb-weaving spider Araneus ventricosus genome elucidates the spidroin gene catalogue.</title>
        <authorList>
            <person name="Kono N."/>
            <person name="Nakamura H."/>
            <person name="Ohtoshi R."/>
            <person name="Moran D.A.P."/>
            <person name="Shinohara A."/>
            <person name="Yoshida Y."/>
            <person name="Fujiwara M."/>
            <person name="Mori M."/>
            <person name="Tomita M."/>
            <person name="Arakawa K."/>
        </authorList>
    </citation>
    <scope>NUCLEOTIDE SEQUENCE [LARGE SCALE GENOMIC DNA]</scope>
</reference>
<evidence type="ECO:0000256" key="9">
    <source>
        <dbReference type="ARBA" id="ARBA00022448"/>
    </source>
</evidence>
<name>A0A4Y2C1X9_ARAVE</name>
<dbReference type="SUPFAM" id="SSF52540">
    <property type="entry name" value="P-loop containing nucleoside triphosphate hydrolases"/>
    <property type="match status" value="1"/>
</dbReference>
<dbReference type="NCBIfam" id="TIGR00231">
    <property type="entry name" value="small_GTP"/>
    <property type="match status" value="1"/>
</dbReference>
<keyword evidence="23" id="KW-0968">Cytoplasmic vesicle</keyword>
<dbReference type="GO" id="GO:0006914">
    <property type="term" value="P:autophagy"/>
    <property type="evidence" value="ECO:0007669"/>
    <property type="project" value="UniProtKB-KW"/>
</dbReference>
<keyword evidence="16" id="KW-0653">Protein transport</keyword>
<evidence type="ECO:0000256" key="17">
    <source>
        <dbReference type="ARBA" id="ARBA00023006"/>
    </source>
</evidence>
<comment type="caution">
    <text evidence="28">The sequence shown here is derived from an EMBL/GenBank/DDBJ whole genome shotgun (WGS) entry which is preliminary data.</text>
</comment>
<evidence type="ECO:0000256" key="1">
    <source>
        <dbReference type="ARBA" id="ARBA00001946"/>
    </source>
</evidence>
<comment type="cofactor">
    <cofactor evidence="1">
        <name>Mg(2+)</name>
        <dbReference type="ChEBI" id="CHEBI:18420"/>
    </cofactor>
</comment>
<keyword evidence="18" id="KW-0342">GTP-binding</keyword>
<evidence type="ECO:0000256" key="14">
    <source>
        <dbReference type="ARBA" id="ARBA00022801"/>
    </source>
</evidence>
<dbReference type="FunFam" id="3.40.50.300:FF:000799">
    <property type="entry name" value="ras-related protein Rab-24 isoform X1"/>
    <property type="match status" value="1"/>
</dbReference>
<evidence type="ECO:0000256" key="8">
    <source>
        <dbReference type="ARBA" id="ARBA00011984"/>
    </source>
</evidence>
<evidence type="ECO:0000256" key="5">
    <source>
        <dbReference type="ARBA" id="ARBA00004635"/>
    </source>
</evidence>
<evidence type="ECO:0000256" key="12">
    <source>
        <dbReference type="ARBA" id="ARBA00022723"/>
    </source>
</evidence>
<evidence type="ECO:0000256" key="18">
    <source>
        <dbReference type="ARBA" id="ARBA00023134"/>
    </source>
</evidence>
<comment type="function">
    <text evidence="26">The small GTPases Rab are key regulators of intracellular membrane trafficking, from the formation of transport vesicles to their fusion with membranes. Rabs cycle between an inactive GDP-bound form and an active GTP-bound form that is able to recruit to membranes different sets of downstream effectors directly responsible for vesicle formation, movement, tethering and fusion. RAB24 is an atypical RAB protein that presents low GTPase activity and thereby exists predominantly in the GTP-bound active state. RAB24 is required for the clearance of late autophagic vacuoles under basal conditions. It is not needed for starvation-induced autophagy. Involved in the modulation of meiotic apparatus assembly and meiotic progression during oocyte maturation, possibly through regulation of kinetochore-microtubule interaction.</text>
</comment>
<dbReference type="GO" id="GO:0005829">
    <property type="term" value="C:cytosol"/>
    <property type="evidence" value="ECO:0007669"/>
    <property type="project" value="UniProtKB-SubCell"/>
</dbReference>
<evidence type="ECO:0000256" key="7">
    <source>
        <dbReference type="ARBA" id="ARBA00006270"/>
    </source>
</evidence>
<dbReference type="GO" id="GO:0031410">
    <property type="term" value="C:cytoplasmic vesicle"/>
    <property type="evidence" value="ECO:0007669"/>
    <property type="project" value="UniProtKB-KW"/>
</dbReference>
<keyword evidence="12" id="KW-0479">Metal-binding</keyword>
<evidence type="ECO:0000256" key="16">
    <source>
        <dbReference type="ARBA" id="ARBA00022927"/>
    </source>
</evidence>
<proteinExistence type="inferred from homology"/>
<evidence type="ECO:0000256" key="2">
    <source>
        <dbReference type="ARBA" id="ARBA00004186"/>
    </source>
</evidence>
<keyword evidence="13" id="KW-0547">Nucleotide-binding</keyword>
<keyword evidence="11" id="KW-0597">Phosphoprotein</keyword>
<dbReference type="OrthoDB" id="6475378at2759"/>
<evidence type="ECO:0000256" key="3">
    <source>
        <dbReference type="ARBA" id="ARBA00004514"/>
    </source>
</evidence>
<dbReference type="EC" id="3.6.5.2" evidence="8"/>